<sequence length="1063" mass="117785">MWMGQDDAAARKLGPIYDAIEHKQYKMAHKLAKQAQQKFPKSLALKALYAVTLERLGKVDEALEAGRQTCEVMKKSVALLDESVVNTLTIVFKAARKLGELQGVLEDIAASAQGSEGIRAHRSLFNACARTFSFLKMQQVAMKLYKRTGDHKYVFWAVTSIYLQCASTSQLHMLPLAETMCRKTQKEKGLASLATYGPDALLIYVEVLFSQNKYREALELLREIKKGGGNGEGQGTKTRLLQSQLNMLEATLCICCGDLDAAVDLLETHIKANPEDWHASKVLMEILLPSGNKGTSVSIADFLPTLMNKVISINPLDKAPEFIGRCGEEKSSLYEGGKERVEGLIQVLEGHLKDDKRKARALYLMKLDFLCRQANFSAKDQGKNSQAYLSLQEGLVGTLVGFWDEAGSNISFTNDILDFVPSLSPDSASTLLREVSEKKSVLSAKLYSELEKRSDGDQEVSAYPNTVKKVFCKVLSALEIGFLLKGGVEDSGLGEAMTLFEKCIPLYHGYDERENTIVDPLVVLISRQVWWESKKGSGNMKRVMHCIMKMLAHFQTGVRISPFNSNMLLSLALLYGHLGVSDLCSECFWKLDIKYIQLETIGGHMLLPYLTSAGNEREASKFCDKLVNFQEDHDRNAGDTFVMTFDQGTYLESIDFNGLRSRLSNSLVRYSVSVERSIVRILQKGVQGLTQLETILEQECRELKTLIEGSPLLEGCDKLHHNMDLSVRPEWAPPQGNGTSAPHGVLTWWDSLKEGNGESSSQSIGNCWWEKVNAANSLTSENACAYRAEYRKSVVARYAQVQAFGCILSTERSGLELHVETMATNLGLALGEGFADLSQLLVERLPEGTAERKLQVLSLSVFVVTSLFFALGGDGGNIAKFEEGLEILGKNFEHVLETVFAPKGVLPSPSEVFFGGAGVLTVSTYVREVVSWSSLLFTKWGDVIQEMKKKQRKEKRKGLSKEAGQGGLADVKAVQGFIETFKTSHIGLKEKIQSACLHSAGELTTMWWQSFGAEEGEGEKVFLSYDARDKTEREGILKNVAEGQLATLKVALDRMNKFMNLLK</sequence>
<evidence type="ECO:0000313" key="3">
    <source>
        <dbReference type="Proteomes" id="UP000316726"/>
    </source>
</evidence>
<dbReference type="OrthoDB" id="1874341at2759"/>
<dbReference type="STRING" id="1764295.A0A5B8MRP1"/>
<accession>A0A5B8MRP1</accession>
<protein>
    <submittedName>
        <fullName evidence="2">N-alpha-acetyltransferase</fullName>
    </submittedName>
</protein>
<dbReference type="GO" id="GO:0016740">
    <property type="term" value="F:transferase activity"/>
    <property type="evidence" value="ECO:0007669"/>
    <property type="project" value="UniProtKB-KW"/>
</dbReference>
<dbReference type="InterPro" id="IPR019183">
    <property type="entry name" value="NAA25_NatB_aux_su"/>
</dbReference>
<dbReference type="Pfam" id="PF09797">
    <property type="entry name" value="NatB_MDM20"/>
    <property type="match status" value="1"/>
</dbReference>
<gene>
    <name evidence="2" type="ORF">A3770_06p45980</name>
</gene>
<organism evidence="2 3">
    <name type="scientific">Chloropicon primus</name>
    <dbReference type="NCBI Taxonomy" id="1764295"/>
    <lineage>
        <taxon>Eukaryota</taxon>
        <taxon>Viridiplantae</taxon>
        <taxon>Chlorophyta</taxon>
        <taxon>Chloropicophyceae</taxon>
        <taxon>Chloropicales</taxon>
        <taxon>Chloropicaceae</taxon>
        <taxon>Chloropicon</taxon>
    </lineage>
</organism>
<name>A0A5B8MRP1_9CHLO</name>
<dbReference type="PANTHER" id="PTHR22767">
    <property type="entry name" value="N-TERMINAL ACETYLTRANSFERASE-RELATED"/>
    <property type="match status" value="1"/>
</dbReference>
<evidence type="ECO:0000313" key="2">
    <source>
        <dbReference type="EMBL" id="QDZ22080.1"/>
    </source>
</evidence>
<dbReference type="AlphaFoldDB" id="A0A5B8MRP1"/>
<comment type="similarity">
    <text evidence="1">Belongs to the MDM20/NAA25 family.</text>
</comment>
<dbReference type="Proteomes" id="UP000316726">
    <property type="component" value="Chromosome 6"/>
</dbReference>
<dbReference type="InterPro" id="IPR011990">
    <property type="entry name" value="TPR-like_helical_dom_sf"/>
</dbReference>
<reference evidence="2 3" key="1">
    <citation type="submission" date="2018-07" db="EMBL/GenBank/DDBJ databases">
        <title>The complete nuclear genome of the prasinophyte Chloropicon primus (CCMP1205).</title>
        <authorList>
            <person name="Pombert J.-F."/>
            <person name="Otis C."/>
            <person name="Turmel M."/>
            <person name="Lemieux C."/>
        </authorList>
    </citation>
    <scope>NUCLEOTIDE SEQUENCE [LARGE SCALE GENOMIC DNA]</scope>
    <source>
        <strain evidence="2 3">CCMP1205</strain>
    </source>
</reference>
<proteinExistence type="inferred from homology"/>
<dbReference type="SUPFAM" id="SSF48452">
    <property type="entry name" value="TPR-like"/>
    <property type="match status" value="1"/>
</dbReference>
<dbReference type="GO" id="GO:0031416">
    <property type="term" value="C:NatB complex"/>
    <property type="evidence" value="ECO:0007669"/>
    <property type="project" value="TreeGrafter"/>
</dbReference>
<keyword evidence="2" id="KW-0808">Transferase</keyword>
<dbReference type="Gene3D" id="1.25.40.1040">
    <property type="match status" value="1"/>
</dbReference>
<keyword evidence="3" id="KW-1185">Reference proteome</keyword>
<dbReference type="PANTHER" id="PTHR22767:SF3">
    <property type="entry name" value="N-ALPHA-ACETYLTRANSFERASE 25, NATB AUXILIARY SUBUNIT"/>
    <property type="match status" value="1"/>
</dbReference>
<evidence type="ECO:0000256" key="1">
    <source>
        <dbReference type="ARBA" id="ARBA00006298"/>
    </source>
</evidence>
<dbReference type="EMBL" id="CP031039">
    <property type="protein sequence ID" value="QDZ22080.1"/>
    <property type="molecule type" value="Genomic_DNA"/>
</dbReference>